<dbReference type="Pfam" id="PF01541">
    <property type="entry name" value="GIY-YIG"/>
    <property type="match status" value="1"/>
</dbReference>
<dbReference type="InterPro" id="IPR013520">
    <property type="entry name" value="Ribonucl_H"/>
</dbReference>
<dbReference type="GO" id="GO:0004527">
    <property type="term" value="F:exonuclease activity"/>
    <property type="evidence" value="ECO:0007669"/>
    <property type="project" value="UniProtKB-KW"/>
</dbReference>
<dbReference type="RefSeq" id="WP_277900254.1">
    <property type="nucleotide sequence ID" value="NZ_JAPMUA010000004.1"/>
</dbReference>
<evidence type="ECO:0000313" key="2">
    <source>
        <dbReference type="EMBL" id="MDG3586521.1"/>
    </source>
</evidence>
<organism evidence="2 3">
    <name type="scientific">Galbibacter pacificus</name>
    <dbReference type="NCBI Taxonomy" id="2996052"/>
    <lineage>
        <taxon>Bacteria</taxon>
        <taxon>Pseudomonadati</taxon>
        <taxon>Bacteroidota</taxon>
        <taxon>Flavobacteriia</taxon>
        <taxon>Flavobacteriales</taxon>
        <taxon>Flavobacteriaceae</taxon>
        <taxon>Galbibacter</taxon>
    </lineage>
</organism>
<proteinExistence type="predicted"/>
<keyword evidence="3" id="KW-1185">Reference proteome</keyword>
<dbReference type="InterPro" id="IPR047296">
    <property type="entry name" value="GIY-YIG_UvrC_Cho"/>
</dbReference>
<dbReference type="InterPro" id="IPR012337">
    <property type="entry name" value="RNaseH-like_sf"/>
</dbReference>
<dbReference type="PANTHER" id="PTHR30231">
    <property type="entry name" value="DNA POLYMERASE III SUBUNIT EPSILON"/>
    <property type="match status" value="1"/>
</dbReference>
<gene>
    <name evidence="2" type="ORF">OSR52_11650</name>
</gene>
<dbReference type="Pfam" id="PF00929">
    <property type="entry name" value="RNase_T"/>
    <property type="match status" value="1"/>
</dbReference>
<dbReference type="Proteomes" id="UP001153642">
    <property type="component" value="Unassembled WGS sequence"/>
</dbReference>
<dbReference type="SUPFAM" id="SSF53098">
    <property type="entry name" value="Ribonuclease H-like"/>
    <property type="match status" value="1"/>
</dbReference>
<dbReference type="CDD" id="cd10434">
    <property type="entry name" value="GIY-YIG_UvrC_Cho"/>
    <property type="match status" value="1"/>
</dbReference>
<dbReference type="InterPro" id="IPR006054">
    <property type="entry name" value="DnaQ"/>
</dbReference>
<dbReference type="InterPro" id="IPR000305">
    <property type="entry name" value="GIY-YIG_endonuc"/>
</dbReference>
<comment type="caution">
    <text evidence="2">The sequence shown here is derived from an EMBL/GenBank/DDBJ whole genome shotgun (WGS) entry which is preliminary data.</text>
</comment>
<dbReference type="Gene3D" id="3.40.1440.10">
    <property type="entry name" value="GIY-YIG endonuclease"/>
    <property type="match status" value="1"/>
</dbReference>
<protein>
    <submittedName>
        <fullName evidence="2">Exonuclease domain-containing protein</fullName>
    </submittedName>
</protein>
<dbReference type="InterPro" id="IPR036397">
    <property type="entry name" value="RNaseH_sf"/>
</dbReference>
<dbReference type="InterPro" id="IPR035901">
    <property type="entry name" value="GIY-YIG_endonuc_sf"/>
</dbReference>
<dbReference type="CDD" id="cd06127">
    <property type="entry name" value="DEDDh"/>
    <property type="match status" value="1"/>
</dbReference>
<keyword evidence="2" id="KW-0378">Hydrolase</keyword>
<name>A0ABT6FTV3_9FLAO</name>
<keyword evidence="2" id="KW-0540">Nuclease</keyword>
<dbReference type="SMART" id="SM00465">
    <property type="entry name" value="GIYc"/>
    <property type="match status" value="1"/>
</dbReference>
<feature type="domain" description="GIY-YIG" evidence="1">
    <location>
        <begin position="197"/>
        <end position="273"/>
    </location>
</feature>
<dbReference type="SMART" id="SM00479">
    <property type="entry name" value="EXOIII"/>
    <property type="match status" value="1"/>
</dbReference>
<evidence type="ECO:0000313" key="3">
    <source>
        <dbReference type="Proteomes" id="UP001153642"/>
    </source>
</evidence>
<evidence type="ECO:0000259" key="1">
    <source>
        <dbReference type="PROSITE" id="PS50164"/>
    </source>
</evidence>
<sequence length="464" mass="52400">MNYAIIDVETTGLSGSGNKITEIAIALHDGHKVLDQYHTLVNPQVPISGYVVGLTGIDDSMVAQAPVFSEIASDVLRFTEGNVFVAHNVNFDYNVIRNEFKSIGIDFSRKKLCTVRLSRKIFPGLRSYSLGKLCNYLEIQLNNRHRAKGDTDATVILFEKLLQNDLNGEIAKQLNVRSGEGALPAMLSKETYDNLPERPGIYYFKNQNGKIIYVGKAINVKKRVLSHFYDKKAKEIALCRETAHIDFEESGSELTALLMESVAIKHHYPKYNRAQKRTNKGFAVLAYTNRKGILQLGYNKAALVPQPIAIFYSVNECMQFLESLCKKFDLCPKYTQLLSSGAGNEKCNHYKLDNCRGICIDGEPVSQYNKRVQQAISSTKMETDSFVVVTKGRTQQENSIVLVENGLYKGYGFIEKAEQINNFDAFTNYIQLQNSNSDVMRIIQQYMLQHENAEVIYHSKMQAM</sequence>
<dbReference type="PANTHER" id="PTHR30231:SF37">
    <property type="entry name" value="EXODEOXYRIBONUCLEASE 10"/>
    <property type="match status" value="1"/>
</dbReference>
<keyword evidence="2" id="KW-0269">Exonuclease</keyword>
<dbReference type="SUPFAM" id="SSF82771">
    <property type="entry name" value="GIY-YIG endonuclease"/>
    <property type="match status" value="1"/>
</dbReference>
<dbReference type="NCBIfam" id="TIGR00573">
    <property type="entry name" value="dnaq"/>
    <property type="match status" value="1"/>
</dbReference>
<dbReference type="PROSITE" id="PS50164">
    <property type="entry name" value="GIY_YIG"/>
    <property type="match status" value="1"/>
</dbReference>
<reference evidence="2" key="1">
    <citation type="submission" date="2022-11" db="EMBL/GenBank/DDBJ databases">
        <title>High-quality draft genome sequence of Galbibacter sp. strain CMA-7.</title>
        <authorList>
            <person name="Wei L."/>
            <person name="Dong C."/>
            <person name="Shao Z."/>
        </authorList>
    </citation>
    <scope>NUCLEOTIDE SEQUENCE</scope>
    <source>
        <strain evidence="2">CMA-7</strain>
    </source>
</reference>
<accession>A0ABT6FTV3</accession>
<dbReference type="EMBL" id="JAPMUA010000004">
    <property type="protein sequence ID" value="MDG3586521.1"/>
    <property type="molecule type" value="Genomic_DNA"/>
</dbReference>
<dbReference type="Gene3D" id="3.30.420.10">
    <property type="entry name" value="Ribonuclease H-like superfamily/Ribonuclease H"/>
    <property type="match status" value="1"/>
</dbReference>